<sequence>MLHLLIVVLVDVSLLVMKSLPLIVLCLSYLLATAPVVAGGDRDNSDGGSSNGSGSTVGDSSLNEYVYDLYSDGSTNIDYTLDANTSSIVIDGTSITVGVTAWSDTANISNDGISGDDDEVVKYSQLNGYSYNGDYGFGLVNTNDNDAHTLDNFTGGDDFDMVLFSFSEEVTLSAASFTYLQGYDTDKQVSVVGLSDISLFENHASNEFSWADVASGVGTVVSDGHFTISSNISSHGSHGDFTSDFTELSAAKYWLVGAYNIYFDDSSSSYQGSGFKLASLSLTTGGTDVVSPPNEVSEPAPIALLLTGFGLMAWRRKQIRQTV</sequence>
<name>A0A350P141_9ALTE</name>
<gene>
    <name evidence="1" type="ORF">DCW74_04640</name>
    <name evidence="2" type="ORF">DEB45_02595</name>
</gene>
<accession>A0A350P141</accession>
<dbReference type="NCBIfam" id="NF041927">
    <property type="entry name" value="Xrt_dep_XDP1"/>
    <property type="match status" value="1"/>
</dbReference>
<dbReference type="AlphaFoldDB" id="A0A350P141"/>
<dbReference type="EMBL" id="DONK01000039">
    <property type="protein sequence ID" value="HBU50125.1"/>
    <property type="molecule type" value="Genomic_DNA"/>
</dbReference>
<evidence type="ECO:0000313" key="4">
    <source>
        <dbReference type="Proteomes" id="UP000264779"/>
    </source>
</evidence>
<protein>
    <recommendedName>
        <fullName evidence="5">PEP-CTERM protein-sorting domain-containing protein</fullName>
    </recommendedName>
</protein>
<dbReference type="InterPro" id="IPR013424">
    <property type="entry name" value="Ice-binding_C"/>
</dbReference>
<evidence type="ECO:0000313" key="1">
    <source>
        <dbReference type="EMBL" id="HAW75008.1"/>
    </source>
</evidence>
<dbReference type="EMBL" id="DNAN01000159">
    <property type="protein sequence ID" value="HAW75008.1"/>
    <property type="molecule type" value="Genomic_DNA"/>
</dbReference>
<dbReference type="Proteomes" id="UP000264779">
    <property type="component" value="Unassembled WGS sequence"/>
</dbReference>
<evidence type="ECO:0000313" key="3">
    <source>
        <dbReference type="Proteomes" id="UP000263517"/>
    </source>
</evidence>
<organism evidence="1 3">
    <name type="scientific">Alteromonas australica</name>
    <dbReference type="NCBI Taxonomy" id="589873"/>
    <lineage>
        <taxon>Bacteria</taxon>
        <taxon>Pseudomonadati</taxon>
        <taxon>Pseudomonadota</taxon>
        <taxon>Gammaproteobacteria</taxon>
        <taxon>Alteromonadales</taxon>
        <taxon>Alteromonadaceae</taxon>
        <taxon>Alteromonas/Salinimonas group</taxon>
        <taxon>Alteromonas</taxon>
    </lineage>
</organism>
<reference evidence="3 4" key="1">
    <citation type="journal article" date="2018" name="Nat. Biotechnol.">
        <title>A standardized bacterial taxonomy based on genome phylogeny substantially revises the tree of life.</title>
        <authorList>
            <person name="Parks D.H."/>
            <person name="Chuvochina M."/>
            <person name="Waite D.W."/>
            <person name="Rinke C."/>
            <person name="Skarshewski A."/>
            <person name="Chaumeil P.A."/>
            <person name="Hugenholtz P."/>
        </authorList>
    </citation>
    <scope>NUCLEOTIDE SEQUENCE [LARGE SCALE GENOMIC DNA]</scope>
    <source>
        <strain evidence="2">UBA11621</strain>
        <strain evidence="1">UBA11978</strain>
    </source>
</reference>
<dbReference type="Proteomes" id="UP000263517">
    <property type="component" value="Unassembled WGS sequence"/>
</dbReference>
<evidence type="ECO:0008006" key="5">
    <source>
        <dbReference type="Google" id="ProtNLM"/>
    </source>
</evidence>
<proteinExistence type="predicted"/>
<dbReference type="InterPro" id="IPR049672">
    <property type="entry name" value="Xrt_dep_XDP1"/>
</dbReference>
<comment type="caution">
    <text evidence="1">The sequence shown here is derived from an EMBL/GenBank/DDBJ whole genome shotgun (WGS) entry which is preliminary data.</text>
</comment>
<evidence type="ECO:0000313" key="2">
    <source>
        <dbReference type="EMBL" id="HBU50125.1"/>
    </source>
</evidence>
<dbReference type="NCBIfam" id="TIGR02595">
    <property type="entry name" value="PEP_CTERM"/>
    <property type="match status" value="1"/>
</dbReference>
<dbReference type="STRING" id="589873.EP12_13060"/>